<gene>
    <name evidence="2" type="ORF">M4486_14370</name>
</gene>
<dbReference type="Proteomes" id="UP001055868">
    <property type="component" value="Chromosome"/>
</dbReference>
<reference evidence="2" key="1">
    <citation type="submission" date="2022-05" db="EMBL/GenBank/DDBJ databases">
        <title>Genomic analysis of Brachybacterium sp. CBA3104.</title>
        <authorList>
            <person name="Roh S.W."/>
            <person name="Kim Y.B."/>
            <person name="Kim Y."/>
        </authorList>
    </citation>
    <scope>NUCLEOTIDE SEQUENCE</scope>
    <source>
        <strain evidence="2">CBA3104</strain>
    </source>
</reference>
<feature type="domain" description="PhnB-like" evidence="1">
    <location>
        <begin position="16"/>
        <end position="137"/>
    </location>
</feature>
<dbReference type="Gene3D" id="3.30.720.100">
    <property type="match status" value="1"/>
</dbReference>
<dbReference type="RefSeq" id="WP_249477916.1">
    <property type="nucleotide sequence ID" value="NZ_CP097218.1"/>
</dbReference>
<evidence type="ECO:0000313" key="3">
    <source>
        <dbReference type="Proteomes" id="UP001055868"/>
    </source>
</evidence>
<dbReference type="CDD" id="cd06588">
    <property type="entry name" value="PhnB_like"/>
    <property type="match status" value="1"/>
</dbReference>
<keyword evidence="3" id="KW-1185">Reference proteome</keyword>
<name>A0ABY4N2M0_9MICO</name>
<evidence type="ECO:0000313" key="2">
    <source>
        <dbReference type="EMBL" id="UQN28799.1"/>
    </source>
</evidence>
<dbReference type="EMBL" id="CP097218">
    <property type="protein sequence ID" value="UQN28799.1"/>
    <property type="molecule type" value="Genomic_DNA"/>
</dbReference>
<dbReference type="InterPro" id="IPR029068">
    <property type="entry name" value="Glyas_Bleomycin-R_OHBP_Dase"/>
</dbReference>
<dbReference type="InterPro" id="IPR028973">
    <property type="entry name" value="PhnB-like"/>
</dbReference>
<evidence type="ECO:0000259" key="1">
    <source>
        <dbReference type="Pfam" id="PF06983"/>
    </source>
</evidence>
<organism evidence="2 3">
    <name type="scientific">Brachybacterium kimchii</name>
    <dbReference type="NCBI Taxonomy" id="2942909"/>
    <lineage>
        <taxon>Bacteria</taxon>
        <taxon>Bacillati</taxon>
        <taxon>Actinomycetota</taxon>
        <taxon>Actinomycetes</taxon>
        <taxon>Micrococcales</taxon>
        <taxon>Dermabacteraceae</taxon>
        <taxon>Brachybacterium</taxon>
    </lineage>
</organism>
<proteinExistence type="predicted"/>
<dbReference type="SUPFAM" id="SSF54593">
    <property type="entry name" value="Glyoxalase/Bleomycin resistance protein/Dihydroxybiphenyl dioxygenase"/>
    <property type="match status" value="1"/>
</dbReference>
<dbReference type="PANTHER" id="PTHR33990">
    <property type="entry name" value="PROTEIN YJDN-RELATED"/>
    <property type="match status" value="1"/>
</dbReference>
<sequence>MRRMLPFLTLQPARGQHAAEAIALYTSLFDEGRVVSREPWPEGAPGLETLEDPTEAVQLAEIEIIAGQRLRLSDTLIRHGWDMTPGVSLWIDCADAAEQERVFGALLLGGMALMPLDDYGFGPFGWVQDRFGVTWQLGVAADDPQDPAL</sequence>
<accession>A0ABY4N2M0</accession>
<protein>
    <submittedName>
        <fullName evidence="2">VOC family protein</fullName>
    </submittedName>
</protein>
<dbReference type="Pfam" id="PF06983">
    <property type="entry name" value="3-dmu-9_3-mt"/>
    <property type="match status" value="1"/>
</dbReference>
<dbReference type="Gene3D" id="3.30.720.110">
    <property type="match status" value="1"/>
</dbReference>